<keyword evidence="8 11" id="KW-1133">Transmembrane helix</keyword>
<dbReference type="InterPro" id="IPR036097">
    <property type="entry name" value="HisK_dim/P_sf"/>
</dbReference>
<comment type="catalytic activity">
    <reaction evidence="1">
        <text>ATP + protein L-histidine = ADP + protein N-phospho-L-histidine.</text>
        <dbReference type="EC" id="2.7.13.3"/>
    </reaction>
</comment>
<dbReference type="Pfam" id="PF08521">
    <property type="entry name" value="2CSK_N"/>
    <property type="match status" value="1"/>
</dbReference>
<feature type="domain" description="HAMP" evidence="13">
    <location>
        <begin position="186"/>
        <end position="237"/>
    </location>
</feature>
<dbReference type="Pfam" id="PF02518">
    <property type="entry name" value="HATPase_c"/>
    <property type="match status" value="1"/>
</dbReference>
<dbReference type="SUPFAM" id="SSF55874">
    <property type="entry name" value="ATPase domain of HSP90 chaperone/DNA topoisomerase II/histidine kinase"/>
    <property type="match status" value="1"/>
</dbReference>
<evidence type="ECO:0000256" key="6">
    <source>
        <dbReference type="ARBA" id="ARBA00022692"/>
    </source>
</evidence>
<dbReference type="PRINTS" id="PR00344">
    <property type="entry name" value="BCTRLSENSOR"/>
</dbReference>
<evidence type="ECO:0000256" key="7">
    <source>
        <dbReference type="ARBA" id="ARBA00022777"/>
    </source>
</evidence>
<dbReference type="Proteomes" id="UP000221222">
    <property type="component" value="Unassembled WGS sequence"/>
</dbReference>
<dbReference type="PROSITE" id="PS50109">
    <property type="entry name" value="HIS_KIN"/>
    <property type="match status" value="1"/>
</dbReference>
<dbReference type="InterPro" id="IPR005467">
    <property type="entry name" value="His_kinase_dom"/>
</dbReference>
<evidence type="ECO:0000256" key="10">
    <source>
        <dbReference type="ARBA" id="ARBA00023136"/>
    </source>
</evidence>
<dbReference type="EMBL" id="NXFY01000001">
    <property type="protein sequence ID" value="PHO19386.1"/>
    <property type="molecule type" value="Genomic_DNA"/>
</dbReference>
<sequence>MNNEIPSISSRLITWLTIPLLILTTVVFVYFYIFSIQKVTKFFDNRLLASAKSIEHSLGIEDGELYVDIPSFSIELLSTNDKGLIYYSVVDDKKKILVGYNLLFNRKLADEDVPEFYYTVYDGSKLRTVSYKASLYSAGKVYNAYITIGETTEERNENIKQILILLSVIMAIAVICSITITLLAVRQGLKPLRDLKTIIKKRDKKDLDILVFDAPKELEDVVKSINILLERSRHTIEYIEQFNSDISHQLRTPLAELTVKLETIYDKKNKNYITLNSILNNMKHITEQLLLYAKTNPNTINLKRFKKENLNELCKNYSLKVAPKIYQKGFEFAFKNMQEEFFLDCDSIMIESMLDNIINNSLYYAVDENGDPRGTITLSLKRYNNTIWLSIKDEGNGVKKEFLDNIFKRYYRVDSSKQGTGLGLSIVKQIASLHNAKVQAINENGLKISIIFKSEKKVH</sequence>
<evidence type="ECO:0000256" key="9">
    <source>
        <dbReference type="ARBA" id="ARBA00023012"/>
    </source>
</evidence>
<evidence type="ECO:0000256" key="8">
    <source>
        <dbReference type="ARBA" id="ARBA00022989"/>
    </source>
</evidence>
<feature type="transmembrane region" description="Helical" evidence="11">
    <location>
        <begin position="12"/>
        <end position="33"/>
    </location>
</feature>
<dbReference type="SMART" id="SM00387">
    <property type="entry name" value="HATPase_c"/>
    <property type="match status" value="1"/>
</dbReference>
<dbReference type="InterPro" id="IPR004358">
    <property type="entry name" value="Sig_transdc_His_kin-like_C"/>
</dbReference>
<dbReference type="PANTHER" id="PTHR45436:SF1">
    <property type="entry name" value="SENSOR PROTEIN QSEC"/>
    <property type="match status" value="1"/>
</dbReference>
<evidence type="ECO:0000313" key="17">
    <source>
        <dbReference type="Proteomes" id="UP000262712"/>
    </source>
</evidence>
<dbReference type="GO" id="GO:0000155">
    <property type="term" value="F:phosphorelay sensor kinase activity"/>
    <property type="evidence" value="ECO:0007669"/>
    <property type="project" value="InterPro"/>
</dbReference>
<dbReference type="Proteomes" id="UP000262712">
    <property type="component" value="Chromosome"/>
</dbReference>
<reference evidence="14 17" key="2">
    <citation type="submission" date="2018-08" db="EMBL/GenBank/DDBJ databases">
        <title>Complete genome of the Arcobacter molluscorum type strain LMG 25693.</title>
        <authorList>
            <person name="Miller W.G."/>
            <person name="Yee E."/>
            <person name="Bono J.L."/>
        </authorList>
    </citation>
    <scope>NUCLEOTIDE SEQUENCE [LARGE SCALE GENOMIC DNA]</scope>
    <source>
        <strain evidence="14 17">CECT 7696</strain>
    </source>
</reference>
<proteinExistence type="predicted"/>
<dbReference type="AlphaFoldDB" id="A0A2G1DM12"/>
<dbReference type="EMBL" id="CP032098">
    <property type="protein sequence ID" value="AXX92157.1"/>
    <property type="molecule type" value="Genomic_DNA"/>
</dbReference>
<keyword evidence="4" id="KW-0597">Phosphoprotein</keyword>
<dbReference type="InterPro" id="IPR003594">
    <property type="entry name" value="HATPase_dom"/>
</dbReference>
<name>A0A2G1DM12_9BACT</name>
<keyword evidence="5" id="KW-0808">Transferase</keyword>
<dbReference type="InterPro" id="IPR036890">
    <property type="entry name" value="HATPase_C_sf"/>
</dbReference>
<feature type="domain" description="Histidine kinase" evidence="12">
    <location>
        <begin position="245"/>
        <end position="456"/>
    </location>
</feature>
<evidence type="ECO:0000313" key="16">
    <source>
        <dbReference type="Proteomes" id="UP000221222"/>
    </source>
</evidence>
<organism evidence="15 16">
    <name type="scientific">Malaciobacter molluscorum LMG 25693</name>
    <dbReference type="NCBI Taxonomy" id="870501"/>
    <lineage>
        <taxon>Bacteria</taxon>
        <taxon>Pseudomonadati</taxon>
        <taxon>Campylobacterota</taxon>
        <taxon>Epsilonproteobacteria</taxon>
        <taxon>Campylobacterales</taxon>
        <taxon>Arcobacteraceae</taxon>
        <taxon>Malaciobacter</taxon>
    </lineage>
</organism>
<evidence type="ECO:0000256" key="5">
    <source>
        <dbReference type="ARBA" id="ARBA00022679"/>
    </source>
</evidence>
<dbReference type="Gene3D" id="3.30.565.10">
    <property type="entry name" value="Histidine kinase-like ATPase, C-terminal domain"/>
    <property type="match status" value="1"/>
</dbReference>
<evidence type="ECO:0000256" key="3">
    <source>
        <dbReference type="ARBA" id="ARBA00012438"/>
    </source>
</evidence>
<dbReference type="PROSITE" id="PS50885">
    <property type="entry name" value="HAMP"/>
    <property type="match status" value="1"/>
</dbReference>
<evidence type="ECO:0000259" key="12">
    <source>
        <dbReference type="PROSITE" id="PS50109"/>
    </source>
</evidence>
<dbReference type="EC" id="2.7.13.3" evidence="3"/>
<keyword evidence="10 11" id="KW-0472">Membrane</keyword>
<keyword evidence="7 14" id="KW-0418">Kinase</keyword>
<keyword evidence="6 11" id="KW-0812">Transmembrane</keyword>
<evidence type="ECO:0000256" key="2">
    <source>
        <dbReference type="ARBA" id="ARBA00004370"/>
    </source>
</evidence>
<accession>A0A2G1DM12</accession>
<dbReference type="InterPro" id="IPR003661">
    <property type="entry name" value="HisK_dim/P_dom"/>
</dbReference>
<evidence type="ECO:0000256" key="1">
    <source>
        <dbReference type="ARBA" id="ARBA00000085"/>
    </source>
</evidence>
<dbReference type="InterPro" id="IPR003660">
    <property type="entry name" value="HAMP_dom"/>
</dbReference>
<dbReference type="KEGG" id="amol:AMOL_1175"/>
<keyword evidence="9" id="KW-0902">Two-component regulatory system</keyword>
<evidence type="ECO:0000256" key="11">
    <source>
        <dbReference type="SAM" id="Phobius"/>
    </source>
</evidence>
<dbReference type="SUPFAM" id="SSF47384">
    <property type="entry name" value="Homodimeric domain of signal transducing histidine kinase"/>
    <property type="match status" value="1"/>
</dbReference>
<keyword evidence="16" id="KW-1185">Reference proteome</keyword>
<dbReference type="GO" id="GO:0005886">
    <property type="term" value="C:plasma membrane"/>
    <property type="evidence" value="ECO:0007669"/>
    <property type="project" value="TreeGrafter"/>
</dbReference>
<reference evidence="15 16" key="1">
    <citation type="submission" date="2017-09" db="EMBL/GenBank/DDBJ databases">
        <title>Arcobacter canalis sp. nov., a new species isolated from a water canal contaminated with urban sewage.</title>
        <authorList>
            <person name="Perez-Cataluna A."/>
            <person name="Salas-Masso N."/>
            <person name="Figueras M.J."/>
        </authorList>
    </citation>
    <scope>NUCLEOTIDE SEQUENCE [LARGE SCALE GENOMIC DNA]</scope>
    <source>
        <strain evidence="15 16">F98-3</strain>
    </source>
</reference>
<evidence type="ECO:0000313" key="14">
    <source>
        <dbReference type="EMBL" id="AXX92157.1"/>
    </source>
</evidence>
<dbReference type="InterPro" id="IPR050428">
    <property type="entry name" value="TCS_sensor_his_kinase"/>
</dbReference>
<evidence type="ECO:0000256" key="4">
    <source>
        <dbReference type="ARBA" id="ARBA00022553"/>
    </source>
</evidence>
<feature type="transmembrane region" description="Helical" evidence="11">
    <location>
        <begin position="162"/>
        <end position="185"/>
    </location>
</feature>
<dbReference type="RefSeq" id="WP_099341202.1">
    <property type="nucleotide sequence ID" value="NZ_CP032098.1"/>
</dbReference>
<gene>
    <name evidence="14" type="ORF">AMOL_1175</name>
    <name evidence="15" type="ORF">CPU12_01000</name>
</gene>
<dbReference type="CDD" id="cd00082">
    <property type="entry name" value="HisKA"/>
    <property type="match status" value="1"/>
</dbReference>
<comment type="subcellular location">
    <subcellularLocation>
        <location evidence="2">Membrane</location>
    </subcellularLocation>
</comment>
<evidence type="ECO:0000313" key="15">
    <source>
        <dbReference type="EMBL" id="PHO19386.1"/>
    </source>
</evidence>
<protein>
    <recommendedName>
        <fullName evidence="3">histidine kinase</fullName>
        <ecNumber evidence="3">2.7.13.3</ecNumber>
    </recommendedName>
</protein>
<dbReference type="PANTHER" id="PTHR45436">
    <property type="entry name" value="SENSOR HISTIDINE KINASE YKOH"/>
    <property type="match status" value="1"/>
</dbReference>
<dbReference type="InterPro" id="IPR013727">
    <property type="entry name" value="2CSK_N"/>
</dbReference>
<dbReference type="Gene3D" id="1.10.287.130">
    <property type="match status" value="1"/>
</dbReference>
<evidence type="ECO:0000259" key="13">
    <source>
        <dbReference type="PROSITE" id="PS50885"/>
    </source>
</evidence>